<comment type="caution">
    <text evidence="1">The sequence shown here is derived from an EMBL/GenBank/DDBJ whole genome shotgun (WGS) entry which is preliminary data.</text>
</comment>
<dbReference type="SUPFAM" id="SSF53383">
    <property type="entry name" value="PLP-dependent transferases"/>
    <property type="match status" value="1"/>
</dbReference>
<gene>
    <name evidence="1" type="ORF">B1A_00705</name>
</gene>
<proteinExistence type="predicted"/>
<dbReference type="InterPro" id="IPR015422">
    <property type="entry name" value="PyrdxlP-dep_Trfase_small"/>
</dbReference>
<sequence length="88" mass="9987">MRSYAMSDTFNASSERLLQLLRNPYGTKWNRYEDDVIPMWIADMDFGSAQPVVDAISKAAGGFGLGYSRQEVYDDTIGAFQGRYLDQF</sequence>
<feature type="non-terminal residue" evidence="1">
    <location>
        <position position="88"/>
    </location>
</feature>
<reference evidence="1" key="1">
    <citation type="submission" date="2013-08" db="EMBL/GenBank/DDBJ databases">
        <authorList>
            <person name="Mendez C."/>
            <person name="Richter M."/>
            <person name="Ferrer M."/>
            <person name="Sanchez J."/>
        </authorList>
    </citation>
    <scope>NUCLEOTIDE SEQUENCE</scope>
</reference>
<reference evidence="1" key="2">
    <citation type="journal article" date="2014" name="ISME J.">
        <title>Microbial stratification in low pH oxic and suboxic macroscopic growths along an acid mine drainage.</title>
        <authorList>
            <person name="Mendez-Garcia C."/>
            <person name="Mesa V."/>
            <person name="Sprenger R.R."/>
            <person name="Richter M."/>
            <person name="Diez M.S."/>
            <person name="Solano J."/>
            <person name="Bargiela R."/>
            <person name="Golyshina O.V."/>
            <person name="Manteca A."/>
            <person name="Ramos J.L."/>
            <person name="Gallego J.R."/>
            <person name="Llorente I."/>
            <person name="Martins Dos Santos V.A."/>
            <person name="Jensen O.N."/>
            <person name="Pelaez A.I."/>
            <person name="Sanchez J."/>
            <person name="Ferrer M."/>
        </authorList>
    </citation>
    <scope>NUCLEOTIDE SEQUENCE</scope>
</reference>
<dbReference type="Gene3D" id="3.90.1150.10">
    <property type="entry name" value="Aspartate Aminotransferase, domain 1"/>
    <property type="match status" value="1"/>
</dbReference>
<dbReference type="EMBL" id="AUZX01000537">
    <property type="protein sequence ID" value="EQD80614.1"/>
    <property type="molecule type" value="Genomic_DNA"/>
</dbReference>
<organism evidence="1">
    <name type="scientific">mine drainage metagenome</name>
    <dbReference type="NCBI Taxonomy" id="410659"/>
    <lineage>
        <taxon>unclassified sequences</taxon>
        <taxon>metagenomes</taxon>
        <taxon>ecological metagenomes</taxon>
    </lineage>
</organism>
<protein>
    <submittedName>
        <fullName evidence="1">Uncharacterized protein</fullName>
    </submittedName>
</protein>
<dbReference type="AlphaFoldDB" id="T1DH53"/>
<accession>T1DH53</accession>
<name>T1DH53_9ZZZZ</name>
<dbReference type="InterPro" id="IPR015424">
    <property type="entry name" value="PyrdxlP-dep_Trfase"/>
</dbReference>
<evidence type="ECO:0000313" key="1">
    <source>
        <dbReference type="EMBL" id="EQD80614.1"/>
    </source>
</evidence>